<evidence type="ECO:0000259" key="1">
    <source>
        <dbReference type="Pfam" id="PF13204"/>
    </source>
</evidence>
<accession>A0A8J4DY87</accession>
<evidence type="ECO:0000313" key="3">
    <source>
        <dbReference type="Proteomes" id="UP000612585"/>
    </source>
</evidence>
<name>A0A8J4DY87_9ACTN</name>
<proteinExistence type="predicted"/>
<dbReference type="InterPro" id="IPR025277">
    <property type="entry name" value="Apiosidase-like_cat_dom"/>
</dbReference>
<sequence length="418" mass="47078">MNRFNPRLGVDPSGTHLIADGEFVPLIIDTAWSAFADPSEDEWRTYLRTRRRQGFTAVLVSVLPIPHDRDVRPAAREPHTHRFTRLDDTFFAAARRYTRIAHEEYGLRLMITVLWNNYLPGTWGAGLTPWAVMPADARRAYVAKVAETFGDLEPIFVIGGDDHYALDSANEAYLQALATLRASAPTCLFTTHTAPNATLPDEIADRLDLHLHQSGHNAENQELTWRQPARYLARSPRKPLVNSEPPYEQHGIVNGHGRWSREEVRRASWTSVLAGATAGIGYGAHGVWMWHTPAGEFQARATSLEPWPWQEALAFPGALDVSLMARLFVDHRLHRLLPAQDLLVDPRLRLAVSPDRALVALYLPFAVEAEVRLDLSDHRVTGWDLAERAPLVPDLVGRTVFRQLTSRGDQLFVAERRT</sequence>
<dbReference type="Proteomes" id="UP000612585">
    <property type="component" value="Unassembled WGS sequence"/>
</dbReference>
<dbReference type="PANTHER" id="PTHR37836:SF3">
    <property type="entry name" value="ENDOGLUCANASE"/>
    <property type="match status" value="1"/>
</dbReference>
<dbReference type="Gene3D" id="3.20.20.80">
    <property type="entry name" value="Glycosidases"/>
    <property type="match status" value="1"/>
</dbReference>
<keyword evidence="3" id="KW-1185">Reference proteome</keyword>
<dbReference type="SUPFAM" id="SSF51445">
    <property type="entry name" value="(Trans)glycosidases"/>
    <property type="match status" value="1"/>
</dbReference>
<dbReference type="AlphaFoldDB" id="A0A8J4DY87"/>
<dbReference type="PANTHER" id="PTHR37836">
    <property type="entry name" value="LMO1036 PROTEIN"/>
    <property type="match status" value="1"/>
</dbReference>
<feature type="domain" description="Apiosidase-like catalytic" evidence="1">
    <location>
        <begin position="21"/>
        <end position="331"/>
    </location>
</feature>
<protein>
    <submittedName>
        <fullName evidence="2">Beta-glucosidase</fullName>
    </submittedName>
</protein>
<dbReference type="EMBL" id="BOPG01000011">
    <property type="protein sequence ID" value="GIJ54193.1"/>
    <property type="molecule type" value="Genomic_DNA"/>
</dbReference>
<dbReference type="InterPro" id="IPR017853">
    <property type="entry name" value="GH"/>
</dbReference>
<evidence type="ECO:0000313" key="2">
    <source>
        <dbReference type="EMBL" id="GIJ54193.1"/>
    </source>
</evidence>
<reference evidence="2" key="1">
    <citation type="submission" date="2021-01" db="EMBL/GenBank/DDBJ databases">
        <title>Whole genome shotgun sequence of Virgisporangium aurantiacum NBRC 16421.</title>
        <authorList>
            <person name="Komaki H."/>
            <person name="Tamura T."/>
        </authorList>
    </citation>
    <scope>NUCLEOTIDE SEQUENCE</scope>
    <source>
        <strain evidence="2">NBRC 16421</strain>
    </source>
</reference>
<organism evidence="2 3">
    <name type="scientific">Virgisporangium aurantiacum</name>
    <dbReference type="NCBI Taxonomy" id="175570"/>
    <lineage>
        <taxon>Bacteria</taxon>
        <taxon>Bacillati</taxon>
        <taxon>Actinomycetota</taxon>
        <taxon>Actinomycetes</taxon>
        <taxon>Micromonosporales</taxon>
        <taxon>Micromonosporaceae</taxon>
        <taxon>Virgisporangium</taxon>
    </lineage>
</organism>
<dbReference type="RefSeq" id="WP_203988950.1">
    <property type="nucleotide sequence ID" value="NZ_BOPG01000011.1"/>
</dbReference>
<dbReference type="Pfam" id="PF13204">
    <property type="entry name" value="Apiosidase"/>
    <property type="match status" value="1"/>
</dbReference>
<comment type="caution">
    <text evidence="2">The sequence shown here is derived from an EMBL/GenBank/DDBJ whole genome shotgun (WGS) entry which is preliminary data.</text>
</comment>
<gene>
    <name evidence="2" type="ORF">Vau01_017090</name>
</gene>